<dbReference type="SUPFAM" id="SSF48403">
    <property type="entry name" value="Ankyrin repeat"/>
    <property type="match status" value="1"/>
</dbReference>
<comment type="caution">
    <text evidence="4">The sequence shown here is derived from an EMBL/GenBank/DDBJ whole genome shotgun (WGS) entry which is preliminary data.</text>
</comment>
<evidence type="ECO:0000313" key="5">
    <source>
        <dbReference type="Proteomes" id="UP001610446"/>
    </source>
</evidence>
<evidence type="ECO:0000256" key="1">
    <source>
        <dbReference type="ARBA" id="ARBA00022737"/>
    </source>
</evidence>
<dbReference type="Gene3D" id="1.25.40.20">
    <property type="entry name" value="Ankyrin repeat-containing domain"/>
    <property type="match status" value="2"/>
</dbReference>
<dbReference type="EMBL" id="JBFXLU010000377">
    <property type="protein sequence ID" value="KAL2828079.1"/>
    <property type="molecule type" value="Genomic_DNA"/>
</dbReference>
<feature type="repeat" description="ANK" evidence="3">
    <location>
        <begin position="165"/>
        <end position="197"/>
    </location>
</feature>
<keyword evidence="1" id="KW-0677">Repeat</keyword>
<protein>
    <submittedName>
        <fullName evidence="4">Ankyrin repeat-containing domain protein</fullName>
    </submittedName>
</protein>
<keyword evidence="2 3" id="KW-0040">ANK repeat</keyword>
<dbReference type="SMART" id="SM00248">
    <property type="entry name" value="ANK"/>
    <property type="match status" value="3"/>
</dbReference>
<dbReference type="PANTHER" id="PTHR24198">
    <property type="entry name" value="ANKYRIN REPEAT AND PROTEIN KINASE DOMAIN-CONTAINING PROTEIN"/>
    <property type="match status" value="1"/>
</dbReference>
<dbReference type="Proteomes" id="UP001610446">
    <property type="component" value="Unassembled WGS sequence"/>
</dbReference>
<reference evidence="4 5" key="1">
    <citation type="submission" date="2024-07" db="EMBL/GenBank/DDBJ databases">
        <title>Section-level genome sequencing and comparative genomics of Aspergillus sections Usti and Cavernicolus.</title>
        <authorList>
            <consortium name="Lawrence Berkeley National Laboratory"/>
            <person name="Nybo J.L."/>
            <person name="Vesth T.C."/>
            <person name="Theobald S."/>
            <person name="Frisvad J.C."/>
            <person name="Larsen T.O."/>
            <person name="Kjaerboelling I."/>
            <person name="Rothschild-Mancinelli K."/>
            <person name="Lyhne E.K."/>
            <person name="Kogle M.E."/>
            <person name="Barry K."/>
            <person name="Clum A."/>
            <person name="Na H."/>
            <person name="Ledsgaard L."/>
            <person name="Lin J."/>
            <person name="Lipzen A."/>
            <person name="Kuo A."/>
            <person name="Riley R."/>
            <person name="Mondo S."/>
            <person name="Labutti K."/>
            <person name="Haridas S."/>
            <person name="Pangalinan J."/>
            <person name="Salamov A.A."/>
            <person name="Simmons B.A."/>
            <person name="Magnuson J.K."/>
            <person name="Chen J."/>
            <person name="Drula E."/>
            <person name="Henrissat B."/>
            <person name="Wiebenga A."/>
            <person name="Lubbers R.J."/>
            <person name="Gomes A.C."/>
            <person name="Makela M.R."/>
            <person name="Stajich J."/>
            <person name="Grigoriev I.V."/>
            <person name="Mortensen U.H."/>
            <person name="De Vries R.P."/>
            <person name="Baker S.E."/>
            <person name="Andersen M.R."/>
        </authorList>
    </citation>
    <scope>NUCLEOTIDE SEQUENCE [LARGE SCALE GENOMIC DNA]</scope>
    <source>
        <strain evidence="4 5">CBS 123904</strain>
    </source>
</reference>
<organism evidence="4 5">
    <name type="scientific">Aspergillus pseudoustus</name>
    <dbReference type="NCBI Taxonomy" id="1810923"/>
    <lineage>
        <taxon>Eukaryota</taxon>
        <taxon>Fungi</taxon>
        <taxon>Dikarya</taxon>
        <taxon>Ascomycota</taxon>
        <taxon>Pezizomycotina</taxon>
        <taxon>Eurotiomycetes</taxon>
        <taxon>Eurotiomycetidae</taxon>
        <taxon>Eurotiales</taxon>
        <taxon>Aspergillaceae</taxon>
        <taxon>Aspergillus</taxon>
        <taxon>Aspergillus subgen. Nidulantes</taxon>
    </lineage>
</organism>
<evidence type="ECO:0000256" key="2">
    <source>
        <dbReference type="ARBA" id="ARBA00023043"/>
    </source>
</evidence>
<dbReference type="Pfam" id="PF12796">
    <property type="entry name" value="Ank_2"/>
    <property type="match status" value="1"/>
</dbReference>
<dbReference type="PANTHER" id="PTHR24198:SF165">
    <property type="entry name" value="ANKYRIN REPEAT-CONTAINING PROTEIN-RELATED"/>
    <property type="match status" value="1"/>
</dbReference>
<proteinExistence type="predicted"/>
<accession>A0ABR4IJY0</accession>
<name>A0ABR4IJY0_9EURO</name>
<evidence type="ECO:0000256" key="3">
    <source>
        <dbReference type="PROSITE-ProRule" id="PRU00023"/>
    </source>
</evidence>
<dbReference type="InterPro" id="IPR036770">
    <property type="entry name" value="Ankyrin_rpt-contain_sf"/>
</dbReference>
<dbReference type="InterPro" id="IPR002110">
    <property type="entry name" value="Ankyrin_rpt"/>
</dbReference>
<evidence type="ECO:0000313" key="4">
    <source>
        <dbReference type="EMBL" id="KAL2828079.1"/>
    </source>
</evidence>
<sequence length="223" mass="24197">MVDLLCKAGVALEVTKYPPNFLNIGEVVPILRILLEAWSSPGGSTAVKATWSLLALASSKGSLEAVDLLLQYGARVNFYDPARADLSIPDGDIRPEYACTWHANFENRDLDYPSAMDISAQTPGQIGLVELLLSHGANPNSYPILRPRRRRFKAHPSECIERDEGPLTPLKYAVKNQNVQLVQLLLDSGADVDSGPASNDGDTPLQIAAGLGNGQIFRLLFKS</sequence>
<feature type="repeat" description="ANK" evidence="3">
    <location>
        <begin position="200"/>
        <end position="223"/>
    </location>
</feature>
<keyword evidence="5" id="KW-1185">Reference proteome</keyword>
<feature type="repeat" description="ANK" evidence="3">
    <location>
        <begin position="49"/>
        <end position="81"/>
    </location>
</feature>
<dbReference type="PROSITE" id="PS50088">
    <property type="entry name" value="ANK_REPEAT"/>
    <property type="match status" value="3"/>
</dbReference>
<gene>
    <name evidence="4" type="ORF">BJY01DRAFT_255492</name>
</gene>
<dbReference type="PROSITE" id="PS50297">
    <property type="entry name" value="ANK_REP_REGION"/>
    <property type="match status" value="2"/>
</dbReference>